<reference evidence="2 3" key="1">
    <citation type="submission" date="2022-08" db="EMBL/GenBank/DDBJ databases">
        <title>Myroides zhujiangensis sp. nov., a novel bacterium isolated from sediment in the Pearl River Estuary.</title>
        <authorList>
            <person name="Cui L."/>
        </authorList>
    </citation>
    <scope>NUCLEOTIDE SEQUENCE [LARGE SCALE GENOMIC DNA]</scope>
    <source>
        <strain evidence="2 3">SCSIO 72103</strain>
    </source>
</reference>
<evidence type="ECO:0000256" key="1">
    <source>
        <dbReference type="SAM" id="Phobius"/>
    </source>
</evidence>
<dbReference type="Proteomes" id="UP001317001">
    <property type="component" value="Chromosome"/>
</dbReference>
<evidence type="ECO:0000313" key="3">
    <source>
        <dbReference type="Proteomes" id="UP001317001"/>
    </source>
</evidence>
<keyword evidence="1" id="KW-0472">Membrane</keyword>
<accession>A0ABY5NQR2</accession>
<dbReference type="RefSeq" id="WP_257498782.1">
    <property type="nucleotide sequence ID" value="NZ_CP102382.1"/>
</dbReference>
<protein>
    <submittedName>
        <fullName evidence="2">DUF3592 domain-containing protein</fullName>
    </submittedName>
</protein>
<keyword evidence="3" id="KW-1185">Reference proteome</keyword>
<gene>
    <name evidence="2" type="ORF">NPX36_11135</name>
</gene>
<proteinExistence type="predicted"/>
<evidence type="ECO:0000313" key="2">
    <source>
        <dbReference type="EMBL" id="UUV20868.1"/>
    </source>
</evidence>
<keyword evidence="1" id="KW-0812">Transmembrane</keyword>
<name>A0ABY5NQR2_9FLAO</name>
<sequence>MQSKGAKIGFIVLVLLVFGGAVFFMYGPNSHNAKQKAETKERLKNYVRAEAEIITTESNGRIGKGADVIYTVQFMVENTQSLKTANFGGREDGWSDNNYKKGDKVVLYYDPENPNLIESEIKYKEVLNY</sequence>
<organism evidence="2 3">
    <name type="scientific">Paenimyroides aestuarii</name>
    <dbReference type="NCBI Taxonomy" id="2968490"/>
    <lineage>
        <taxon>Bacteria</taxon>
        <taxon>Pseudomonadati</taxon>
        <taxon>Bacteroidota</taxon>
        <taxon>Flavobacteriia</taxon>
        <taxon>Flavobacteriales</taxon>
        <taxon>Flavobacteriaceae</taxon>
        <taxon>Paenimyroides</taxon>
    </lineage>
</organism>
<feature type="transmembrane region" description="Helical" evidence="1">
    <location>
        <begin position="6"/>
        <end position="26"/>
    </location>
</feature>
<keyword evidence="1" id="KW-1133">Transmembrane helix</keyword>
<dbReference type="EMBL" id="CP102382">
    <property type="protein sequence ID" value="UUV20868.1"/>
    <property type="molecule type" value="Genomic_DNA"/>
</dbReference>